<accession>A0A1C4U8G6</accession>
<gene>
    <name evidence="2" type="ORF">GA0070558_102284</name>
    <name evidence="1" type="ORF">TK50_22900</name>
</gene>
<evidence type="ECO:0000313" key="4">
    <source>
        <dbReference type="Proteomes" id="UP000199375"/>
    </source>
</evidence>
<organism evidence="1 3">
    <name type="scientific">Micromonospora haikouensis</name>
    <dbReference type="NCBI Taxonomy" id="686309"/>
    <lineage>
        <taxon>Bacteria</taxon>
        <taxon>Bacillati</taxon>
        <taxon>Actinomycetota</taxon>
        <taxon>Actinomycetes</taxon>
        <taxon>Micromonosporales</taxon>
        <taxon>Micromonosporaceae</taxon>
        <taxon>Micromonospora</taxon>
    </lineage>
</organism>
<sequence length="68" mass="7207">MAATAEIPLTGGSADGQTVRVELDSNGRPPLTHHHLGGHGLAEAEIYELESTVGGDQGWLYRWRGPAV</sequence>
<protein>
    <submittedName>
        <fullName evidence="1">Uncharacterized protein</fullName>
    </submittedName>
</protein>
<dbReference type="RefSeq" id="WP_043966998.1">
    <property type="nucleotide sequence ID" value="NZ_CBDREH010000042.1"/>
</dbReference>
<evidence type="ECO:0000313" key="1">
    <source>
        <dbReference type="EMBL" id="KIR60719.1"/>
    </source>
</evidence>
<name>A0A0D0WPI1_9ACTN</name>
<accession>A0A0D0WPI1</accession>
<reference evidence="1 3" key="1">
    <citation type="submission" date="2015-01" db="EMBL/GenBank/DDBJ databases">
        <title>Sequencing and annotation of Micromonospora carbonacea strain JXNU-1 genome.</title>
        <authorList>
            <person name="Long Z."/>
            <person name="Huang Y."/>
            <person name="Jiang Y."/>
        </authorList>
    </citation>
    <scope>NUCLEOTIDE SEQUENCE [LARGE SCALE GENOMIC DNA]</scope>
    <source>
        <strain evidence="1 3">JXNU-1</strain>
    </source>
</reference>
<dbReference type="AlphaFoldDB" id="A0A0D0WPI1"/>
<evidence type="ECO:0000313" key="2">
    <source>
        <dbReference type="EMBL" id="SCE67942.1"/>
    </source>
</evidence>
<dbReference type="GeneID" id="301306898"/>
<proteinExistence type="predicted"/>
<dbReference type="EMBL" id="JXSX01000003">
    <property type="protein sequence ID" value="KIR60719.1"/>
    <property type="molecule type" value="Genomic_DNA"/>
</dbReference>
<dbReference type="Proteomes" id="UP000199375">
    <property type="component" value="Unassembled WGS sequence"/>
</dbReference>
<reference evidence="2 4" key="2">
    <citation type="submission" date="2016-06" db="EMBL/GenBank/DDBJ databases">
        <authorList>
            <person name="Kjaerup R.B."/>
            <person name="Dalgaard T.S."/>
            <person name="Juul-Madsen H.R."/>
        </authorList>
    </citation>
    <scope>NUCLEOTIDE SEQUENCE [LARGE SCALE GENOMIC DNA]</scope>
    <source>
        <strain evidence="2 4">DSM 45626</strain>
    </source>
</reference>
<evidence type="ECO:0000313" key="3">
    <source>
        <dbReference type="Proteomes" id="UP000032254"/>
    </source>
</evidence>
<dbReference type="Proteomes" id="UP000032254">
    <property type="component" value="Unassembled WGS sequence"/>
</dbReference>
<dbReference type="EMBL" id="FMCW01000002">
    <property type="protein sequence ID" value="SCE67942.1"/>
    <property type="molecule type" value="Genomic_DNA"/>
</dbReference>
<keyword evidence="3" id="KW-1185">Reference proteome</keyword>
<dbReference type="PATRIC" id="fig|47853.6.peg.4792"/>
<dbReference type="OrthoDB" id="3396577at2"/>